<name>A0ABV6YLN2_UNCEI</name>
<organism evidence="1 2">
    <name type="scientific">Eiseniibacteriota bacterium</name>
    <dbReference type="NCBI Taxonomy" id="2212470"/>
    <lineage>
        <taxon>Bacteria</taxon>
        <taxon>Candidatus Eiseniibacteriota</taxon>
    </lineage>
</organism>
<evidence type="ECO:0000313" key="1">
    <source>
        <dbReference type="EMBL" id="MFC1573251.1"/>
    </source>
</evidence>
<proteinExistence type="predicted"/>
<gene>
    <name evidence="1" type="ORF">ACFL6M_06600</name>
</gene>
<comment type="caution">
    <text evidence="1">The sequence shown here is derived from an EMBL/GenBank/DDBJ whole genome shotgun (WGS) entry which is preliminary data.</text>
</comment>
<feature type="non-terminal residue" evidence="1">
    <location>
        <position position="1"/>
    </location>
</feature>
<dbReference type="Proteomes" id="UP001593833">
    <property type="component" value="Unassembled WGS sequence"/>
</dbReference>
<accession>A0ABV6YLN2</accession>
<reference evidence="1 2" key="1">
    <citation type="submission" date="2024-09" db="EMBL/GenBank/DDBJ databases">
        <authorList>
            <person name="D'Angelo T."/>
        </authorList>
    </citation>
    <scope>NUCLEOTIDE SEQUENCE [LARGE SCALE GENOMIC DNA]</scope>
    <source>
        <strain evidence="1">SAG AM-320-E07</strain>
    </source>
</reference>
<protein>
    <submittedName>
        <fullName evidence="1">Uncharacterized protein</fullName>
    </submittedName>
</protein>
<keyword evidence="2" id="KW-1185">Reference proteome</keyword>
<sequence>IEMEDTAPTITRLMIDPQGFMWVLTGRGAHAQRDGVMATYDVFDRQGHLVRQTEVACEGNGLSDDLFFMGDDRLLLVTGAYEASMALRGTPLNLDDGEPAPMEAICLEIIR</sequence>
<dbReference type="EMBL" id="JBHPKH010000103">
    <property type="protein sequence ID" value="MFC1573251.1"/>
    <property type="molecule type" value="Genomic_DNA"/>
</dbReference>
<evidence type="ECO:0000313" key="2">
    <source>
        <dbReference type="Proteomes" id="UP001593833"/>
    </source>
</evidence>